<evidence type="ECO:0000313" key="3">
    <source>
        <dbReference type="EMBL" id="MBB5895083.1"/>
    </source>
</evidence>
<sequence>MADRNKVEQHMLAEAPKVDSAGMAAIGRRILQLLDQDGKAPDDRDLAEPRREFHFTSRTDGTFAFRGRIDAEAGATLAALISPLAKPTSANDERDIAQRQGDALVEVIELAAGNKKAPTEAGERPHVAVTVSLEVLKKQIGTAKLAANGYTDAASARRIACDCKVLPIVLGSKSDPLDFGRLTRTIPHRLRRALIHRDQGCAFPGCQRLPRQCHAHHIVHWADGGPTSLDNCVLLCGHHHRVIHHSRWNVVMVDKRPEFVPPHYLN</sequence>
<evidence type="ECO:0000256" key="1">
    <source>
        <dbReference type="ARBA" id="ARBA00023450"/>
    </source>
</evidence>
<dbReference type="RefSeq" id="WP_184866917.1">
    <property type="nucleotide sequence ID" value="NZ_BAAAWY010000010.1"/>
</dbReference>
<dbReference type="CDD" id="cd00085">
    <property type="entry name" value="HNHc"/>
    <property type="match status" value="1"/>
</dbReference>
<evidence type="ECO:0000259" key="2">
    <source>
        <dbReference type="SMART" id="SM00507"/>
    </source>
</evidence>
<dbReference type="GO" id="GO:0003676">
    <property type="term" value="F:nucleic acid binding"/>
    <property type="evidence" value="ECO:0007669"/>
    <property type="project" value="InterPro"/>
</dbReference>
<comment type="caution">
    <text evidence="3">The sequence shown here is derived from an EMBL/GenBank/DDBJ whole genome shotgun (WGS) entry which is preliminary data.</text>
</comment>
<dbReference type="InterPro" id="IPR002711">
    <property type="entry name" value="HNH"/>
</dbReference>
<dbReference type="Proteomes" id="UP000585638">
    <property type="component" value="Unassembled WGS sequence"/>
</dbReference>
<dbReference type="AlphaFoldDB" id="A0A7W9KMM2"/>
<dbReference type="InterPro" id="IPR003870">
    <property type="entry name" value="DUF222"/>
</dbReference>
<dbReference type="SMART" id="SM00507">
    <property type="entry name" value="HNHc"/>
    <property type="match status" value="1"/>
</dbReference>
<dbReference type="Gene3D" id="1.10.30.50">
    <property type="match status" value="1"/>
</dbReference>
<comment type="similarity">
    <text evidence="1">Belongs to the Rv1128c/1148c/1588c/1702c/1945/3466 family.</text>
</comment>
<organism evidence="3 4">
    <name type="scientific">Kutzneria kofuensis</name>
    <dbReference type="NCBI Taxonomy" id="103725"/>
    <lineage>
        <taxon>Bacteria</taxon>
        <taxon>Bacillati</taxon>
        <taxon>Actinomycetota</taxon>
        <taxon>Actinomycetes</taxon>
        <taxon>Pseudonocardiales</taxon>
        <taxon>Pseudonocardiaceae</taxon>
        <taxon>Kutzneria</taxon>
    </lineage>
</organism>
<feature type="domain" description="HNH nuclease" evidence="2">
    <location>
        <begin position="189"/>
        <end position="241"/>
    </location>
</feature>
<dbReference type="EMBL" id="JACHIR010000001">
    <property type="protein sequence ID" value="MBB5895083.1"/>
    <property type="molecule type" value="Genomic_DNA"/>
</dbReference>
<reference evidence="3 4" key="1">
    <citation type="submission" date="2020-08" db="EMBL/GenBank/DDBJ databases">
        <title>Sequencing the genomes of 1000 actinobacteria strains.</title>
        <authorList>
            <person name="Klenk H.-P."/>
        </authorList>
    </citation>
    <scope>NUCLEOTIDE SEQUENCE [LARGE SCALE GENOMIC DNA]</scope>
    <source>
        <strain evidence="3 4">DSM 43851</strain>
    </source>
</reference>
<dbReference type="Pfam" id="PF02720">
    <property type="entry name" value="DUF222"/>
    <property type="match status" value="1"/>
</dbReference>
<name>A0A7W9KMM2_9PSEU</name>
<accession>A0A7W9KMM2</accession>
<gene>
    <name evidence="3" type="ORF">BJ998_006279</name>
</gene>
<dbReference type="GO" id="GO:0004519">
    <property type="term" value="F:endonuclease activity"/>
    <property type="evidence" value="ECO:0007669"/>
    <property type="project" value="InterPro"/>
</dbReference>
<evidence type="ECO:0000313" key="4">
    <source>
        <dbReference type="Proteomes" id="UP000585638"/>
    </source>
</evidence>
<dbReference type="GO" id="GO:0008270">
    <property type="term" value="F:zinc ion binding"/>
    <property type="evidence" value="ECO:0007669"/>
    <property type="project" value="InterPro"/>
</dbReference>
<proteinExistence type="inferred from homology"/>
<dbReference type="InterPro" id="IPR003615">
    <property type="entry name" value="HNH_nuc"/>
</dbReference>
<keyword evidence="4" id="KW-1185">Reference proteome</keyword>
<protein>
    <recommendedName>
        <fullName evidence="2">HNH nuclease domain-containing protein</fullName>
    </recommendedName>
</protein>
<dbReference type="Pfam" id="PF01844">
    <property type="entry name" value="HNH"/>
    <property type="match status" value="1"/>
</dbReference>